<dbReference type="EMBL" id="JBBNAG010000012">
    <property type="protein sequence ID" value="KAK9088296.1"/>
    <property type="molecule type" value="Genomic_DNA"/>
</dbReference>
<protein>
    <submittedName>
        <fullName evidence="1">Uncharacterized protein</fullName>
    </submittedName>
</protein>
<keyword evidence="2" id="KW-1185">Reference proteome</keyword>
<evidence type="ECO:0000313" key="2">
    <source>
        <dbReference type="Proteomes" id="UP001419268"/>
    </source>
</evidence>
<reference evidence="1 2" key="1">
    <citation type="submission" date="2024-01" db="EMBL/GenBank/DDBJ databases">
        <title>Genome assemblies of Stephania.</title>
        <authorList>
            <person name="Yang L."/>
        </authorList>
    </citation>
    <scope>NUCLEOTIDE SEQUENCE [LARGE SCALE GENOMIC DNA]</scope>
    <source>
        <strain evidence="1">JXDWG</strain>
        <tissue evidence="1">Leaf</tissue>
    </source>
</reference>
<evidence type="ECO:0000313" key="1">
    <source>
        <dbReference type="EMBL" id="KAK9088296.1"/>
    </source>
</evidence>
<organism evidence="1 2">
    <name type="scientific">Stephania cephalantha</name>
    <dbReference type="NCBI Taxonomy" id="152367"/>
    <lineage>
        <taxon>Eukaryota</taxon>
        <taxon>Viridiplantae</taxon>
        <taxon>Streptophyta</taxon>
        <taxon>Embryophyta</taxon>
        <taxon>Tracheophyta</taxon>
        <taxon>Spermatophyta</taxon>
        <taxon>Magnoliopsida</taxon>
        <taxon>Ranunculales</taxon>
        <taxon>Menispermaceae</taxon>
        <taxon>Menispermoideae</taxon>
        <taxon>Cissampelideae</taxon>
        <taxon>Stephania</taxon>
    </lineage>
</organism>
<sequence>MGINKAKTGNTSFMKKVKKWWKSKKGWSKVFIMGDVSKWRRLDLKVSFLDDVMFKIVSVFEALILVSALCFFYCFCGDIVCNAGVFSNRDPKELTKYQNFMSQTIELLRRHRSSPPAYETQPGVGDGSPTLAKKKKKIETEQTLCFRSICDFHVLVKQCTKPSGANSVALSVGGWFFDRVGVSAIDCPYPCDNTCHNLVSK</sequence>
<name>A0AAP0E7X1_9MAGN</name>
<dbReference type="Proteomes" id="UP001419268">
    <property type="component" value="Unassembled WGS sequence"/>
</dbReference>
<dbReference type="PANTHER" id="PTHR33726">
    <property type="entry name" value="TRANSMEMBRANE PROTEIN"/>
    <property type="match status" value="1"/>
</dbReference>
<accession>A0AAP0E7X1</accession>
<comment type="caution">
    <text evidence="1">The sequence shown here is derived from an EMBL/GenBank/DDBJ whole genome shotgun (WGS) entry which is preliminary data.</text>
</comment>
<gene>
    <name evidence="1" type="ORF">Scep_027378</name>
</gene>
<proteinExistence type="predicted"/>
<dbReference type="AlphaFoldDB" id="A0AAP0E7X1"/>
<dbReference type="PANTHER" id="PTHR33726:SF3">
    <property type="entry name" value="TRANSMEMBRANE PROTEIN"/>
    <property type="match status" value="1"/>
</dbReference>